<dbReference type="Pfam" id="PF01096">
    <property type="entry name" value="Zn_ribbon_TFIIS"/>
    <property type="match status" value="1"/>
</dbReference>
<evidence type="ECO:0000313" key="9">
    <source>
        <dbReference type="EMBL" id="EGD82552.1"/>
    </source>
</evidence>
<keyword evidence="10" id="KW-1185">Reference proteome</keyword>
<dbReference type="OrthoDB" id="44867at2759"/>
<dbReference type="GO" id="GO:0005634">
    <property type="term" value="C:nucleus"/>
    <property type="evidence" value="ECO:0007669"/>
    <property type="project" value="TreeGrafter"/>
</dbReference>
<dbReference type="Gene3D" id="2.20.25.10">
    <property type="match status" value="1"/>
</dbReference>
<dbReference type="InterPro" id="IPR035100">
    <property type="entry name" value="TF_IIS-typ"/>
</dbReference>
<dbReference type="STRING" id="946362.F2U4I6"/>
<evidence type="ECO:0000313" key="10">
    <source>
        <dbReference type="Proteomes" id="UP000007799"/>
    </source>
</evidence>
<dbReference type="PROSITE" id="PS00466">
    <property type="entry name" value="ZF_TFIIS_1"/>
    <property type="match status" value="1"/>
</dbReference>
<dbReference type="InterPro" id="IPR003618">
    <property type="entry name" value="TFIIS_cen_dom"/>
</dbReference>
<dbReference type="GO" id="GO:0003676">
    <property type="term" value="F:nucleic acid binding"/>
    <property type="evidence" value="ECO:0007669"/>
    <property type="project" value="InterPro"/>
</dbReference>
<dbReference type="AlphaFoldDB" id="F2U4I6"/>
<evidence type="ECO:0008006" key="11">
    <source>
        <dbReference type="Google" id="ProtNLM"/>
    </source>
</evidence>
<keyword evidence="4" id="KW-0539">Nucleus</keyword>
<dbReference type="SUPFAM" id="SSF46942">
    <property type="entry name" value="Elongation factor TFIIS domain 2"/>
    <property type="match status" value="1"/>
</dbReference>
<feature type="domain" description="TFIIS-type" evidence="7">
    <location>
        <begin position="228"/>
        <end position="268"/>
    </location>
</feature>
<dbReference type="InterPro" id="IPR035441">
    <property type="entry name" value="TFIIS/LEDGF_dom_sf"/>
</dbReference>
<organism evidence="10">
    <name type="scientific">Salpingoeca rosetta (strain ATCC 50818 / BSB-021)</name>
    <dbReference type="NCBI Taxonomy" id="946362"/>
    <lineage>
        <taxon>Eukaryota</taxon>
        <taxon>Choanoflagellata</taxon>
        <taxon>Craspedida</taxon>
        <taxon>Salpingoecidae</taxon>
        <taxon>Salpingoeca</taxon>
    </lineage>
</organism>
<dbReference type="FunCoup" id="F2U4I6">
    <property type="interactions" value="2176"/>
</dbReference>
<protein>
    <recommendedName>
        <fullName evidence="11">Transcription elongation factor S-II</fullName>
    </recommendedName>
</protein>
<dbReference type="Gene3D" id="1.10.472.30">
    <property type="entry name" value="Transcription elongation factor S-II, central domain"/>
    <property type="match status" value="1"/>
</dbReference>
<sequence length="269" mass="30072">MEEQAVKFNKRLQELLAQPSLDAASATDVIDQIAKQQFNMAVVKKAMLGKSVSQVMRKGPAPLKQKIKSLLEAWKKAPAAGPSTSAATSTQVRRRSSGSTSSVDVEFSKTGSQKRDGMRSVIIRRIVSLNPGRSQKSVADVACKVEEAIFNKFRNDGDPYKKECRSRANYLKNEILDKLIAGELTPEQFATQAEQKLVSEEDRRETEQHLEQALRDKNPGQKMGNRTNQLKCGKCGKNDVEYYEVQLRAADEPMTVIATCIKCGHRWRQ</sequence>
<dbReference type="Gene3D" id="1.20.930.10">
    <property type="entry name" value="Conserved domain common to transcription factors TFIIS, elongin A, CRSP70"/>
    <property type="match status" value="1"/>
</dbReference>
<evidence type="ECO:0000256" key="3">
    <source>
        <dbReference type="ARBA" id="ARBA00022833"/>
    </source>
</evidence>
<dbReference type="InterPro" id="IPR001222">
    <property type="entry name" value="Znf_TFIIS"/>
</dbReference>
<feature type="domain" description="TFIIS central" evidence="8">
    <location>
        <begin position="114"/>
        <end position="225"/>
    </location>
</feature>
<dbReference type="PANTHER" id="PTHR11477">
    <property type="entry name" value="TRANSCRIPTION FACTOR S-II ZINC FINGER DOMAIN-CONTAINING PROTEIN"/>
    <property type="match status" value="1"/>
</dbReference>
<dbReference type="EMBL" id="GL832961">
    <property type="protein sequence ID" value="EGD82552.1"/>
    <property type="molecule type" value="Genomic_DNA"/>
</dbReference>
<evidence type="ECO:0000256" key="1">
    <source>
        <dbReference type="ARBA" id="ARBA00022723"/>
    </source>
</evidence>
<feature type="region of interest" description="Disordered" evidence="6">
    <location>
        <begin position="78"/>
        <end position="112"/>
    </location>
</feature>
<name>F2U4I6_SALR5</name>
<dbReference type="PROSITE" id="PS51321">
    <property type="entry name" value="TFIIS_CENTRAL"/>
    <property type="match status" value="1"/>
</dbReference>
<feature type="compositionally biased region" description="Low complexity" evidence="6">
    <location>
        <begin position="78"/>
        <end position="105"/>
    </location>
</feature>
<dbReference type="Pfam" id="PF07500">
    <property type="entry name" value="TFIIS_M"/>
    <property type="match status" value="1"/>
</dbReference>
<dbReference type="SMART" id="SM00440">
    <property type="entry name" value="ZnF_C2C2"/>
    <property type="match status" value="1"/>
</dbReference>
<proteinExistence type="predicted"/>
<dbReference type="PANTHER" id="PTHR11477:SF0">
    <property type="entry name" value="IP08861P-RELATED"/>
    <property type="match status" value="1"/>
</dbReference>
<dbReference type="GeneID" id="16076375"/>
<dbReference type="RefSeq" id="XP_004995788.1">
    <property type="nucleotide sequence ID" value="XM_004995731.1"/>
</dbReference>
<keyword evidence="1" id="KW-0479">Metal-binding</keyword>
<dbReference type="eggNOG" id="KOG1105">
    <property type="taxonomic scope" value="Eukaryota"/>
</dbReference>
<dbReference type="InParanoid" id="F2U4I6"/>
<evidence type="ECO:0000256" key="2">
    <source>
        <dbReference type="ARBA" id="ARBA00022771"/>
    </source>
</evidence>
<evidence type="ECO:0000256" key="6">
    <source>
        <dbReference type="SAM" id="MobiDB-lite"/>
    </source>
</evidence>
<dbReference type="CDD" id="cd13749">
    <property type="entry name" value="Zn-ribbon_TFIIS"/>
    <property type="match status" value="1"/>
</dbReference>
<reference evidence="9" key="1">
    <citation type="submission" date="2009-08" db="EMBL/GenBank/DDBJ databases">
        <title>Annotation of Salpingoeca rosetta.</title>
        <authorList>
            <consortium name="The Broad Institute Genome Sequencing Platform"/>
            <person name="Russ C."/>
            <person name="Cuomo C."/>
            <person name="Burger G."/>
            <person name="Gray M.W."/>
            <person name="Holland P.W.H."/>
            <person name="King N."/>
            <person name="Lang F.B.F."/>
            <person name="Roger A.J."/>
            <person name="Ruiz-Trillo I."/>
            <person name="Young S.K."/>
            <person name="Zeng Q."/>
            <person name="Gargeya S."/>
            <person name="Alvarado L."/>
            <person name="Berlin A."/>
            <person name="Chapman S.B."/>
            <person name="Chen Z."/>
            <person name="Freedman E."/>
            <person name="Gellesch M."/>
            <person name="Goldberg J."/>
            <person name="Griggs A."/>
            <person name="Gujja S."/>
            <person name="Heilman E."/>
            <person name="Heiman D."/>
            <person name="Howarth C."/>
            <person name="Mehta T."/>
            <person name="Neiman D."/>
            <person name="Pearson M."/>
            <person name="Roberts A."/>
            <person name="Saif S."/>
            <person name="Shea T."/>
            <person name="Shenoy N."/>
            <person name="Sisk P."/>
            <person name="Stolte C."/>
            <person name="Sykes S."/>
            <person name="White J."/>
            <person name="Yandava C."/>
            <person name="Haas B."/>
            <person name="Nusbaum C."/>
            <person name="Birren B."/>
        </authorList>
    </citation>
    <scope>NUCLEOTIDE SEQUENCE [LARGE SCALE GENOMIC DNA]</scope>
    <source>
        <strain evidence="9">ATCC 50818</strain>
    </source>
</reference>
<evidence type="ECO:0000256" key="4">
    <source>
        <dbReference type="ARBA" id="ARBA00023242"/>
    </source>
</evidence>
<feature type="compositionally biased region" description="Basic and acidic residues" evidence="6">
    <location>
        <begin position="198"/>
        <end position="219"/>
    </location>
</feature>
<dbReference type="InterPro" id="IPR036575">
    <property type="entry name" value="TFIIS_cen_dom_sf"/>
</dbReference>
<keyword evidence="3" id="KW-0862">Zinc</keyword>
<accession>F2U4I6</accession>
<dbReference type="Proteomes" id="UP000007799">
    <property type="component" value="Unassembled WGS sequence"/>
</dbReference>
<dbReference type="SUPFAM" id="SSF57783">
    <property type="entry name" value="Zinc beta-ribbon"/>
    <property type="match status" value="1"/>
</dbReference>
<evidence type="ECO:0000256" key="5">
    <source>
        <dbReference type="PROSITE-ProRule" id="PRU00472"/>
    </source>
</evidence>
<evidence type="ECO:0000259" key="7">
    <source>
        <dbReference type="PROSITE" id="PS51133"/>
    </source>
</evidence>
<gene>
    <name evidence="9" type="ORF">PTSG_03204</name>
</gene>
<keyword evidence="2 5" id="KW-0863">Zinc-finger</keyword>
<dbReference type="PROSITE" id="PS51133">
    <property type="entry name" value="ZF_TFIIS_2"/>
    <property type="match status" value="1"/>
</dbReference>
<evidence type="ECO:0000259" key="8">
    <source>
        <dbReference type="PROSITE" id="PS51321"/>
    </source>
</evidence>
<dbReference type="PIRSF" id="PIRSF006704">
    <property type="entry name" value="TF_IIS"/>
    <property type="match status" value="1"/>
</dbReference>
<dbReference type="OMA" id="CHKKNCT"/>
<dbReference type="GO" id="GO:0006351">
    <property type="term" value="P:DNA-templated transcription"/>
    <property type="evidence" value="ECO:0007669"/>
    <property type="project" value="InterPro"/>
</dbReference>
<dbReference type="GO" id="GO:0008270">
    <property type="term" value="F:zinc ion binding"/>
    <property type="evidence" value="ECO:0007669"/>
    <property type="project" value="UniProtKB-KW"/>
</dbReference>
<feature type="region of interest" description="Disordered" evidence="6">
    <location>
        <begin position="198"/>
        <end position="226"/>
    </location>
</feature>
<dbReference type="KEGG" id="sre:PTSG_03204"/>